<evidence type="ECO:0000313" key="2">
    <source>
        <dbReference type="Proteomes" id="UP001211689"/>
    </source>
</evidence>
<organism evidence="1 2">
    <name type="scientific">Metapseudomonas resinovorans</name>
    <name type="common">Pseudomonas resinovorans</name>
    <dbReference type="NCBI Taxonomy" id="53412"/>
    <lineage>
        <taxon>Bacteria</taxon>
        <taxon>Pseudomonadati</taxon>
        <taxon>Pseudomonadota</taxon>
        <taxon>Gammaproteobacteria</taxon>
        <taxon>Pseudomonadales</taxon>
        <taxon>Pseudomonadaceae</taxon>
        <taxon>Metapseudomonas</taxon>
    </lineage>
</organism>
<gene>
    <name evidence="1" type="ORF">NNO07_27900</name>
</gene>
<comment type="caution">
    <text evidence="1">The sequence shown here is derived from an EMBL/GenBank/DDBJ whole genome shotgun (WGS) entry which is preliminary data.</text>
</comment>
<name>A0ABT4YE33_METRE</name>
<dbReference type="Proteomes" id="UP001211689">
    <property type="component" value="Unassembled WGS sequence"/>
</dbReference>
<evidence type="ECO:0000313" key="1">
    <source>
        <dbReference type="EMBL" id="MDA8486894.1"/>
    </source>
</evidence>
<keyword evidence="2" id="KW-1185">Reference proteome</keyword>
<sequence>KHEKQRIDSYVFWDELPAAVGLASGLVWHFHPISFIEAMRGPVNKIEAVPNNLNDRAAESVSTSEEGPGKWVTQETDYHGIQNTGQMLLNRLFSLGDEGRLFGSEGKDYENTKRTLIQEWIPLTADEENLKGHSAMHRYGEIRRIEQTFLEGPDNWQVSGKSWHWQPVTANTVYELKGAPV</sequence>
<accession>A0ABT4YE33</accession>
<feature type="non-terminal residue" evidence="1">
    <location>
        <position position="1"/>
    </location>
</feature>
<proteinExistence type="predicted"/>
<protein>
    <submittedName>
        <fullName evidence="1">Uncharacterized protein</fullName>
    </submittedName>
</protein>
<dbReference type="EMBL" id="JANEWF010000086">
    <property type="protein sequence ID" value="MDA8486894.1"/>
    <property type="molecule type" value="Genomic_DNA"/>
</dbReference>
<reference evidence="1 2" key="1">
    <citation type="submission" date="2022-07" db="EMBL/GenBank/DDBJ databases">
        <title>Genome Analysis of Selected Gammaproteobacteria from Nigerian Food snails.</title>
        <authorList>
            <person name="Okafor A.C."/>
        </authorList>
    </citation>
    <scope>NUCLEOTIDE SEQUENCE [LARGE SCALE GENOMIC DNA]</scope>
    <source>
        <strain evidence="1 2">Awg 2</strain>
    </source>
</reference>